<dbReference type="AlphaFoldDB" id="A0A537K9L2"/>
<name>A0A537K9L2_9BACT</name>
<organism evidence="2 3">
    <name type="scientific">Candidatus Segetimicrobium genomatis</name>
    <dbReference type="NCBI Taxonomy" id="2569760"/>
    <lineage>
        <taxon>Bacteria</taxon>
        <taxon>Bacillati</taxon>
        <taxon>Candidatus Sysuimicrobiota</taxon>
        <taxon>Candidatus Sysuimicrobiia</taxon>
        <taxon>Candidatus Sysuimicrobiales</taxon>
        <taxon>Candidatus Segetimicrobiaceae</taxon>
        <taxon>Candidatus Segetimicrobium</taxon>
    </lineage>
</organism>
<dbReference type="InterPro" id="IPR025746">
    <property type="entry name" value="PilX_N_dom"/>
</dbReference>
<dbReference type="Pfam" id="PF14341">
    <property type="entry name" value="PilX_N"/>
    <property type="match status" value="1"/>
</dbReference>
<sequence>MTPLPHRQRGATLIVSLIMLLLITLLAVSSFTLGKGNLQIVGNMQQRQQAFAAAQGAVASLISSNQFSATPTDAFHNPCGGTVPCADGNVTVDCHGNKNTACVDSNGDGVTDDNVTVTAACAAIQPITTTELNFGDSNDQKCLAGVQQTSGIAGASNNGSSCSDIVWDVQASATDAVSGANSVVDQGVAVRSWSTSAICP</sequence>
<dbReference type="Proteomes" id="UP000318509">
    <property type="component" value="Unassembled WGS sequence"/>
</dbReference>
<dbReference type="EMBL" id="VBAK01000067">
    <property type="protein sequence ID" value="TMI92216.1"/>
    <property type="molecule type" value="Genomic_DNA"/>
</dbReference>
<evidence type="ECO:0000313" key="2">
    <source>
        <dbReference type="EMBL" id="TMI92216.1"/>
    </source>
</evidence>
<gene>
    <name evidence="2" type="ORF">E6H00_02990</name>
</gene>
<evidence type="ECO:0000259" key="1">
    <source>
        <dbReference type="Pfam" id="PF14341"/>
    </source>
</evidence>
<proteinExistence type="predicted"/>
<reference evidence="2 3" key="1">
    <citation type="journal article" date="2019" name="Nat. Microbiol.">
        <title>Mediterranean grassland soil C-N compound turnover is dependent on rainfall and depth, and is mediated by genomically divergent microorganisms.</title>
        <authorList>
            <person name="Diamond S."/>
            <person name="Andeer P.F."/>
            <person name="Li Z."/>
            <person name="Crits-Christoph A."/>
            <person name="Burstein D."/>
            <person name="Anantharaman K."/>
            <person name="Lane K.R."/>
            <person name="Thomas B.C."/>
            <person name="Pan C."/>
            <person name="Northen T.R."/>
            <person name="Banfield J.F."/>
        </authorList>
    </citation>
    <scope>NUCLEOTIDE SEQUENCE [LARGE SCALE GENOMIC DNA]</scope>
    <source>
        <strain evidence="2">NP_3</strain>
    </source>
</reference>
<accession>A0A537K9L2</accession>
<evidence type="ECO:0000313" key="3">
    <source>
        <dbReference type="Proteomes" id="UP000318509"/>
    </source>
</evidence>
<comment type="caution">
    <text evidence="2">The sequence shown here is derived from an EMBL/GenBank/DDBJ whole genome shotgun (WGS) entry which is preliminary data.</text>
</comment>
<feature type="domain" description="Type 4 fimbrial biogenesis protein PilX N-terminal" evidence="1">
    <location>
        <begin position="9"/>
        <end position="58"/>
    </location>
</feature>
<protein>
    <recommendedName>
        <fullName evidence="1">Type 4 fimbrial biogenesis protein PilX N-terminal domain-containing protein</fullName>
    </recommendedName>
</protein>